<evidence type="ECO:0000313" key="2">
    <source>
        <dbReference type="Proteomes" id="UP001303115"/>
    </source>
</evidence>
<gene>
    <name evidence="1" type="ORF">C8A01DRAFT_40438</name>
</gene>
<reference evidence="2" key="1">
    <citation type="journal article" date="2023" name="Mol. Phylogenet. Evol.">
        <title>Genome-scale phylogeny and comparative genomics of the fungal order Sordariales.</title>
        <authorList>
            <person name="Hensen N."/>
            <person name="Bonometti L."/>
            <person name="Westerberg I."/>
            <person name="Brannstrom I.O."/>
            <person name="Guillou S."/>
            <person name="Cros-Aarteil S."/>
            <person name="Calhoun S."/>
            <person name="Haridas S."/>
            <person name="Kuo A."/>
            <person name="Mondo S."/>
            <person name="Pangilinan J."/>
            <person name="Riley R."/>
            <person name="LaButti K."/>
            <person name="Andreopoulos B."/>
            <person name="Lipzen A."/>
            <person name="Chen C."/>
            <person name="Yan M."/>
            <person name="Daum C."/>
            <person name="Ng V."/>
            <person name="Clum A."/>
            <person name="Steindorff A."/>
            <person name="Ohm R.A."/>
            <person name="Martin F."/>
            <person name="Silar P."/>
            <person name="Natvig D.O."/>
            <person name="Lalanne C."/>
            <person name="Gautier V."/>
            <person name="Ament-Velasquez S.L."/>
            <person name="Kruys A."/>
            <person name="Hutchinson M.I."/>
            <person name="Powell A.J."/>
            <person name="Barry K."/>
            <person name="Miller A.N."/>
            <person name="Grigoriev I.V."/>
            <person name="Debuchy R."/>
            <person name="Gladieux P."/>
            <person name="Hiltunen Thoren M."/>
            <person name="Johannesson H."/>
        </authorList>
    </citation>
    <scope>NUCLEOTIDE SEQUENCE [LARGE SCALE GENOMIC DNA]</scope>
    <source>
        <strain evidence="2">CBS 284.82</strain>
    </source>
</reference>
<name>A0AAN6SLT4_9PEZI</name>
<dbReference type="Proteomes" id="UP001303115">
    <property type="component" value="Unassembled WGS sequence"/>
</dbReference>
<accession>A0AAN6SLT4</accession>
<sequence length="429" mass="48278">MAPVLLFPDQAKATFASLPHDVLAIILRHSPDLDTFLSSIASCRAFFNAFKNAPTSLTKSLVDREVGDLLPQATFVVLARDARPHAHSPAEMAQAISQLLSRWADESVVLTHRWSLAEGIAAIRLDRIIGDLARRSAAFCLSWLEKLSGHSQESPSDSELARIKRALYRFELNCRLLPPVLDEEAADPVLEAGQLVFLQQGHPWENEQLASVHESLWRLVAPAYNEVAIHDIAWGAHGADYARDTSDTATEWLLSRGLRSIHDIARATTYDRRYELIGAGTEKPHHAFVFLSEAFDLQHTLIQEPRPEVVGAAVAGPAGLYEDPNPGPERFWRWAHPHLQHNDPRARLVESRYKPMRDCGYVFWDAKRLDSIGILDQRWADVEPAFKTQEDVFLNRPGHMRMKFSGHFRYQAYKKGIRGYYLLAGGKGA</sequence>
<organism evidence="1 2">
    <name type="scientific">Parachaetomium inaequale</name>
    <dbReference type="NCBI Taxonomy" id="2588326"/>
    <lineage>
        <taxon>Eukaryota</taxon>
        <taxon>Fungi</taxon>
        <taxon>Dikarya</taxon>
        <taxon>Ascomycota</taxon>
        <taxon>Pezizomycotina</taxon>
        <taxon>Sordariomycetes</taxon>
        <taxon>Sordariomycetidae</taxon>
        <taxon>Sordariales</taxon>
        <taxon>Chaetomiaceae</taxon>
        <taxon>Parachaetomium</taxon>
    </lineage>
</organism>
<proteinExistence type="predicted"/>
<comment type="caution">
    <text evidence="1">The sequence shown here is derived from an EMBL/GenBank/DDBJ whole genome shotgun (WGS) entry which is preliminary data.</text>
</comment>
<dbReference type="EMBL" id="MU854551">
    <property type="protein sequence ID" value="KAK4033116.1"/>
    <property type="molecule type" value="Genomic_DNA"/>
</dbReference>
<protein>
    <submittedName>
        <fullName evidence="1">Uncharacterized protein</fullName>
    </submittedName>
</protein>
<evidence type="ECO:0000313" key="1">
    <source>
        <dbReference type="EMBL" id="KAK4033116.1"/>
    </source>
</evidence>
<keyword evidence="2" id="KW-1185">Reference proteome</keyword>
<dbReference type="AlphaFoldDB" id="A0AAN6SLT4"/>